<name>A0A4E9DWQ4_GIBZA</name>
<dbReference type="PRINTS" id="PR00707">
    <property type="entry name" value="UBCTHYDRLASE"/>
</dbReference>
<dbReference type="GO" id="GO:0003924">
    <property type="term" value="F:GTPase activity"/>
    <property type="evidence" value="ECO:0007669"/>
    <property type="project" value="InterPro"/>
</dbReference>
<dbReference type="Pfam" id="PF00025">
    <property type="entry name" value="Arf"/>
    <property type="match status" value="1"/>
</dbReference>
<feature type="site" description="Transition state stabilizer" evidence="11">
    <location>
        <position position="101"/>
    </location>
</feature>
<keyword evidence="10" id="KW-0479">Metal-binding</keyword>
<dbReference type="InterPro" id="IPR038765">
    <property type="entry name" value="Papain-like_cys_pep_sf"/>
</dbReference>
<evidence type="ECO:0000256" key="7">
    <source>
        <dbReference type="ARBA" id="ARBA00022807"/>
    </source>
</evidence>
<dbReference type="GO" id="GO:0005525">
    <property type="term" value="F:GTP binding"/>
    <property type="evidence" value="ECO:0007669"/>
    <property type="project" value="UniProtKB-KW"/>
</dbReference>
<dbReference type="SUPFAM" id="SSF52540">
    <property type="entry name" value="P-loop containing nucleoside triphosphate hydrolases"/>
    <property type="match status" value="1"/>
</dbReference>
<feature type="active site" description="Proton donor" evidence="11">
    <location>
        <position position="181"/>
    </location>
</feature>
<dbReference type="SMART" id="SM00177">
    <property type="entry name" value="ARF"/>
    <property type="match status" value="1"/>
</dbReference>
<reference evidence="14" key="1">
    <citation type="submission" date="2019-04" db="EMBL/GenBank/DDBJ databases">
        <authorList>
            <person name="Melise S."/>
            <person name="Noan J."/>
            <person name="Okalmin O."/>
        </authorList>
    </citation>
    <scope>NUCLEOTIDE SEQUENCE</scope>
    <source>
        <strain evidence="14">FN9</strain>
    </source>
</reference>
<feature type="binding site" evidence="9">
    <location>
        <position position="404"/>
    </location>
    <ligand>
        <name>GTP</name>
        <dbReference type="ChEBI" id="CHEBI:37565"/>
    </ligand>
</feature>
<sequence length="1012" mass="114020">MSLTTDPDPSDGCPAFIPLEANPELMTTLIHKLGVSDALEIHDVYSLTEPEMLAFIPRPALALLLVFPISAVYESQRMAEDSLVDEYKGKGDTEPVLWWPQTIRNACGLMGLLHAVTNGNARNFIEEGSTLDKVIKKSMPLDARGRAKVLESTPELATAHKEAATQGDTPAPAAEDDVELHYVCFAKGTDNGLWELDGRRKGPIRRGDLDDNEDVLSSKGLALGALKFLEREGADLRFSAVALAGKRRSRIRIPYVSAIAVTSPNCCRKFFNVVNCSLDWTDRLTWRSHSAIEVEMDKAELKPHLVQLPTSRQRLSNRITKHHEYVSIPFADTNANNPGIARWLLRKGTEHTGLVLGNDASGKTTFLYKLLLGEIVQTIPTIGFNVETLECPDGDKITLWDIGGCDMIRPLTRHYMLKDRFVIFIQSCEDLEPDRIEFSMEYLRMAMEMMESFEAKNLFILFNKQDHLSPENAASIVRDLKSQIEKEIKPYENKLDIRILDYPGLSALNGTHLHAAMEEIRMALKPTKPTPNVKAEIEQKVKGPSEDDLVNRIRQENATSVDAQTFWKRFLDGSLESWDHYTHLRAGFFVLRDCFARGVGVLGCADEFMAHLNRLREGDPEKFRNTAHRTMTIFWLQQIQVAAIEYQANNSPGKFPGQEKYADILFSAPHLMNSGLWRAYYTKDSLFTPQAKENWHLPDIQPLPTISQVTSRPPQKISGNDADRLPRFAFSVVQKTLSSQLRRGGIVKQAFEALQSSTMRLRATDSSIPPYSETQAYFWIQIIHAYLRSLQVQVSGSLTFEAFKSLFDVKGDEWRQYYSQSVWESIPARMSFVNPDKKALPNVFGMPSQARMDMARTQMVNAISHRFAEPLDMPPREDLDFLAAVLIDEAKLMPESELNVASHASLLRYLFNRLSGKSEGSATSRASSTAMEVAQRVGLTQSMFWVQRVQIEVARNKDVGGFEEFVKGNSYLAFEDLPFVYYSPQLWESAEARGAYVPPDRRAVSSIVGGRM</sequence>
<keyword evidence="5 11" id="KW-0833">Ubl conjugation pathway</keyword>
<comment type="catalytic activity">
    <reaction evidence="1 11 12">
        <text>Thiol-dependent hydrolysis of ester, thioester, amide, peptide and isopeptide bonds formed by the C-terminal Gly of ubiquitin (a 76-residue protein attached to proteins as an intracellular targeting signal).</text>
        <dbReference type="EC" id="3.4.19.12"/>
    </reaction>
</comment>
<evidence type="ECO:0000256" key="2">
    <source>
        <dbReference type="ARBA" id="ARBA00009326"/>
    </source>
</evidence>
<feature type="active site" description="Nucleophile" evidence="11">
    <location>
        <position position="107"/>
    </location>
</feature>
<dbReference type="GO" id="GO:0004843">
    <property type="term" value="F:cysteine-type deubiquitinase activity"/>
    <property type="evidence" value="ECO:0007669"/>
    <property type="project" value="UniProtKB-UniRule"/>
</dbReference>
<dbReference type="GO" id="GO:0016579">
    <property type="term" value="P:protein deubiquitination"/>
    <property type="evidence" value="ECO:0007669"/>
    <property type="project" value="TreeGrafter"/>
</dbReference>
<keyword evidence="4 9" id="KW-0547">Nucleotide-binding</keyword>
<dbReference type="GO" id="GO:0005737">
    <property type="term" value="C:cytoplasm"/>
    <property type="evidence" value="ECO:0007669"/>
    <property type="project" value="TreeGrafter"/>
</dbReference>
<keyword evidence="10" id="KW-0460">Magnesium</keyword>
<feature type="domain" description="UCH catalytic" evidence="13">
    <location>
        <begin position="15"/>
        <end position="245"/>
    </location>
</feature>
<dbReference type="InterPro" id="IPR036959">
    <property type="entry name" value="Peptidase_C12_UCH_sf"/>
</dbReference>
<feature type="binding site" evidence="10">
    <location>
        <position position="381"/>
    </location>
    <ligand>
        <name>Mg(2+)</name>
        <dbReference type="ChEBI" id="CHEBI:18420"/>
    </ligand>
</feature>
<feature type="binding site" evidence="9">
    <location>
        <begin position="357"/>
        <end position="364"/>
    </location>
    <ligand>
        <name>GTP</name>
        <dbReference type="ChEBI" id="CHEBI:37565"/>
    </ligand>
</feature>
<evidence type="ECO:0000259" key="13">
    <source>
        <dbReference type="PROSITE" id="PS52048"/>
    </source>
</evidence>
<evidence type="ECO:0000256" key="5">
    <source>
        <dbReference type="ARBA" id="ARBA00022786"/>
    </source>
</evidence>
<evidence type="ECO:0000256" key="8">
    <source>
        <dbReference type="ARBA" id="ARBA00023134"/>
    </source>
</evidence>
<accession>A0A4E9DWQ4</accession>
<dbReference type="InterPro" id="IPR006689">
    <property type="entry name" value="Small_GTPase_ARF/SAR"/>
</dbReference>
<dbReference type="AlphaFoldDB" id="A0A4E9DWQ4"/>
<dbReference type="PROSITE" id="PS51417">
    <property type="entry name" value="ARF"/>
    <property type="match status" value="1"/>
</dbReference>
<dbReference type="FunFam" id="3.40.532.10:FF:000008">
    <property type="entry name" value="Ubiquitin carboxyl-terminal hydrolase"/>
    <property type="match status" value="1"/>
</dbReference>
<organism evidence="14">
    <name type="scientific">Gibberella zeae</name>
    <name type="common">Wheat head blight fungus</name>
    <name type="synonym">Fusarium graminearum</name>
    <dbReference type="NCBI Taxonomy" id="5518"/>
    <lineage>
        <taxon>Eukaryota</taxon>
        <taxon>Fungi</taxon>
        <taxon>Dikarya</taxon>
        <taxon>Ascomycota</taxon>
        <taxon>Pezizomycotina</taxon>
        <taxon>Sordariomycetes</taxon>
        <taxon>Hypocreomycetidae</taxon>
        <taxon>Hypocreales</taxon>
        <taxon>Nectriaceae</taxon>
        <taxon>Fusarium</taxon>
    </lineage>
</organism>
<evidence type="ECO:0000256" key="12">
    <source>
        <dbReference type="RuleBase" id="RU361215"/>
    </source>
</evidence>
<evidence type="ECO:0000256" key="6">
    <source>
        <dbReference type="ARBA" id="ARBA00022801"/>
    </source>
</evidence>
<protein>
    <recommendedName>
        <fullName evidence="12">Ubiquitin carboxyl-terminal hydrolase</fullName>
        <ecNumber evidence="12">3.4.19.12</ecNumber>
    </recommendedName>
</protein>
<evidence type="ECO:0000256" key="1">
    <source>
        <dbReference type="ARBA" id="ARBA00000707"/>
    </source>
</evidence>
<evidence type="ECO:0000256" key="10">
    <source>
        <dbReference type="PIRSR" id="PIRSR606689-2"/>
    </source>
</evidence>
<keyword evidence="7 11" id="KW-0788">Thiol protease</keyword>
<dbReference type="PANTHER" id="PTHR10589">
    <property type="entry name" value="UBIQUITIN CARBOXYL-TERMINAL HYDROLASE"/>
    <property type="match status" value="1"/>
</dbReference>
<keyword evidence="3 11" id="KW-0645">Protease</keyword>
<gene>
    <name evidence="14" type="ORF">FUG_LOCUS237223</name>
</gene>
<dbReference type="EMBL" id="CAAKMV010000127">
    <property type="protein sequence ID" value="VIO57024.1"/>
    <property type="molecule type" value="Genomic_DNA"/>
</dbReference>
<comment type="similarity">
    <text evidence="2 11 12">Belongs to the peptidase C12 family.</text>
</comment>
<keyword evidence="8 9" id="KW-0342">GTP-binding</keyword>
<dbReference type="GO" id="GO:0006511">
    <property type="term" value="P:ubiquitin-dependent protein catabolic process"/>
    <property type="evidence" value="ECO:0007669"/>
    <property type="project" value="UniProtKB-UniRule"/>
</dbReference>
<feature type="binding site" evidence="9">
    <location>
        <begin position="463"/>
        <end position="466"/>
    </location>
    <ligand>
        <name>GTP</name>
        <dbReference type="ChEBI" id="CHEBI:37565"/>
    </ligand>
</feature>
<dbReference type="InterPro" id="IPR001578">
    <property type="entry name" value="Peptidase_C12_UCH"/>
</dbReference>
<dbReference type="CDD" id="cd09616">
    <property type="entry name" value="Peptidase_C12_UCH_L1_L3"/>
    <property type="match status" value="1"/>
</dbReference>
<feature type="binding site" evidence="10">
    <location>
        <position position="364"/>
    </location>
    <ligand>
        <name>Mg(2+)</name>
        <dbReference type="ChEBI" id="CHEBI:18420"/>
    </ligand>
</feature>
<evidence type="ECO:0000256" key="4">
    <source>
        <dbReference type="ARBA" id="ARBA00022741"/>
    </source>
</evidence>
<dbReference type="EC" id="3.4.19.12" evidence="12"/>
<evidence type="ECO:0000313" key="14">
    <source>
        <dbReference type="EMBL" id="VIO57024.1"/>
    </source>
</evidence>
<keyword evidence="6 11" id="KW-0378">Hydrolase</keyword>
<feature type="site" description="Important for enzyme activity" evidence="11">
    <location>
        <position position="197"/>
    </location>
</feature>
<evidence type="ECO:0000256" key="3">
    <source>
        <dbReference type="ARBA" id="ARBA00022670"/>
    </source>
</evidence>
<dbReference type="InterPro" id="IPR027417">
    <property type="entry name" value="P-loop_NTPase"/>
</dbReference>
<dbReference type="GO" id="GO:0046872">
    <property type="term" value="F:metal ion binding"/>
    <property type="evidence" value="ECO:0007669"/>
    <property type="project" value="UniProtKB-KW"/>
</dbReference>
<dbReference type="Gene3D" id="3.40.50.300">
    <property type="entry name" value="P-loop containing nucleotide triphosphate hydrolases"/>
    <property type="match status" value="1"/>
</dbReference>
<proteinExistence type="inferred from homology"/>
<dbReference type="PROSITE" id="PS52048">
    <property type="entry name" value="UCH_DOMAIN"/>
    <property type="match status" value="1"/>
</dbReference>
<dbReference type="SUPFAM" id="SSF54001">
    <property type="entry name" value="Cysteine proteinases"/>
    <property type="match status" value="1"/>
</dbReference>
<dbReference type="PANTHER" id="PTHR10589:SF17">
    <property type="entry name" value="UBIQUITIN CARBOXYL-TERMINAL HYDROLASE"/>
    <property type="match status" value="1"/>
</dbReference>
<evidence type="ECO:0000256" key="9">
    <source>
        <dbReference type="PIRSR" id="PIRSR606689-1"/>
    </source>
</evidence>
<dbReference type="Pfam" id="PF01088">
    <property type="entry name" value="Peptidase_C12"/>
    <property type="match status" value="1"/>
</dbReference>
<evidence type="ECO:0000256" key="11">
    <source>
        <dbReference type="PROSITE-ProRule" id="PRU01393"/>
    </source>
</evidence>
<dbReference type="Gene3D" id="3.40.532.10">
    <property type="entry name" value="Peptidase C12, ubiquitin carboxyl-terminal hydrolase"/>
    <property type="match status" value="1"/>
</dbReference>